<comment type="subcellular location">
    <subcellularLocation>
        <location evidence="2">Cell membrane</location>
        <topology evidence="2">Lipid-anchor</topology>
    </subcellularLocation>
</comment>
<evidence type="ECO:0000313" key="7">
    <source>
        <dbReference type="Proteomes" id="UP001242288"/>
    </source>
</evidence>
<keyword evidence="2" id="KW-0812">Transmembrane</keyword>
<dbReference type="GO" id="GO:0005886">
    <property type="term" value="C:plasma membrane"/>
    <property type="evidence" value="ECO:0007669"/>
    <property type="project" value="UniProtKB-SubCell"/>
</dbReference>
<evidence type="ECO:0000313" key="4">
    <source>
        <dbReference type="EMBL" id="MCX4145255.1"/>
    </source>
</evidence>
<organism evidence="5 7">
    <name type="scientific">Paraburkholderia madseniana</name>
    <dbReference type="NCBI Taxonomy" id="2599607"/>
    <lineage>
        <taxon>Bacteria</taxon>
        <taxon>Pseudomonadati</taxon>
        <taxon>Pseudomonadota</taxon>
        <taxon>Betaproteobacteria</taxon>
        <taxon>Burkholderiales</taxon>
        <taxon>Burkholderiaceae</taxon>
        <taxon>Paraburkholderia</taxon>
    </lineage>
</organism>
<dbReference type="EMBL" id="JAMXWF010000004">
    <property type="protein sequence ID" value="MDQ6407085.1"/>
    <property type="molecule type" value="Genomic_DNA"/>
</dbReference>
<keyword evidence="2" id="KW-0472">Membrane</keyword>
<comment type="caution">
    <text evidence="5">The sequence shown here is derived from an EMBL/GenBank/DDBJ whole genome shotgun (WGS) entry which is preliminary data.</text>
</comment>
<feature type="coiled-coil region" evidence="3">
    <location>
        <begin position="448"/>
        <end position="478"/>
    </location>
</feature>
<dbReference type="Gene3D" id="1.20.1600.10">
    <property type="entry name" value="Outer membrane efflux proteins (OEP)"/>
    <property type="match status" value="1"/>
</dbReference>
<dbReference type="PANTHER" id="PTHR30203:SF32">
    <property type="entry name" value="CATION EFFLUX SYSTEM PROTEIN CUSC"/>
    <property type="match status" value="1"/>
</dbReference>
<keyword evidence="2" id="KW-0564">Palmitate</keyword>
<dbReference type="InterPro" id="IPR003423">
    <property type="entry name" value="OMP_efflux"/>
</dbReference>
<dbReference type="Proteomes" id="UP001209412">
    <property type="component" value="Unassembled WGS sequence"/>
</dbReference>
<dbReference type="EMBL" id="JAPKHW010000004">
    <property type="protein sequence ID" value="MCX4145255.1"/>
    <property type="molecule type" value="Genomic_DNA"/>
</dbReference>
<accession>A0AAP5BAV0</accession>
<dbReference type="GO" id="GO:0015562">
    <property type="term" value="F:efflux transmembrane transporter activity"/>
    <property type="evidence" value="ECO:0007669"/>
    <property type="project" value="InterPro"/>
</dbReference>
<dbReference type="NCBIfam" id="TIGR01845">
    <property type="entry name" value="outer_NodT"/>
    <property type="match status" value="1"/>
</dbReference>
<evidence type="ECO:0000256" key="1">
    <source>
        <dbReference type="ARBA" id="ARBA00007613"/>
    </source>
</evidence>
<reference evidence="5" key="1">
    <citation type="submission" date="2022-06" db="EMBL/GenBank/DDBJ databases">
        <title>PHB producers.</title>
        <authorList>
            <person name="Besaury L."/>
        </authorList>
    </citation>
    <scope>NUCLEOTIDE SEQUENCE</scope>
    <source>
        <strain evidence="5 6">SEWS6</strain>
    </source>
</reference>
<name>A0AAP5BAV0_9BURK</name>
<keyword evidence="2" id="KW-1134">Transmembrane beta strand</keyword>
<keyword evidence="3" id="KW-0175">Coiled coil</keyword>
<dbReference type="RefSeq" id="WP_266257212.1">
    <property type="nucleotide sequence ID" value="NZ_JAMXWF010000004.1"/>
</dbReference>
<dbReference type="Gene3D" id="2.20.200.10">
    <property type="entry name" value="Outer membrane efflux proteins (OEP)"/>
    <property type="match status" value="1"/>
</dbReference>
<gene>
    <name evidence="5" type="ORF">NIE36_07700</name>
    <name evidence="4" type="ORF">OSB80_07715</name>
</gene>
<comment type="similarity">
    <text evidence="1 2">Belongs to the outer membrane factor (OMF) (TC 1.B.17) family.</text>
</comment>
<evidence type="ECO:0000256" key="2">
    <source>
        <dbReference type="RuleBase" id="RU362097"/>
    </source>
</evidence>
<dbReference type="Proteomes" id="UP001242288">
    <property type="component" value="Unassembled WGS sequence"/>
</dbReference>
<dbReference type="Pfam" id="PF02321">
    <property type="entry name" value="OEP"/>
    <property type="match status" value="2"/>
</dbReference>
<keyword evidence="2" id="KW-0449">Lipoprotein</keyword>
<dbReference type="InterPro" id="IPR010131">
    <property type="entry name" value="MdtP/NodT-like"/>
</dbReference>
<evidence type="ECO:0000313" key="5">
    <source>
        <dbReference type="EMBL" id="MDQ6407085.1"/>
    </source>
</evidence>
<proteinExistence type="inferred from homology"/>
<protein>
    <submittedName>
        <fullName evidence="5">TolC family protein</fullName>
    </submittedName>
</protein>
<keyword evidence="6" id="KW-1185">Reference proteome</keyword>
<sequence>MDSLGGGAFAAMPITGAYTHSQYVCLQHRESRSWPAFRRAVCKSDLLNPKPMPSFATVAQTTGLPPRLAEVSGRGPAATLVVLLALALASCATPVMQPSIEVPGRFAAASASAEEPETAWWDSFGDPVLSDLVRRAAQENRDVRIAAERVRAARAGETISRSWLLPTLSIGANGFDHRTNYDTVLKNVVPEAANTRAGQVGIAASWEVDLFGRLRAGAAAAAADTIAVENTARGVRLLVLTDVATNYFTLAGALRQLETVRAISAAQDETLRLVTARERVGLATPFDVERVKTEASKTRAAIPPLEALAAVSRHHIAVLLGDQAFNAGSITPSGVEAIVPPAHPGQPAALLQRRPDLLVASAQLDAANARRQQAVAEWFPRLILGAVFGRESIDLNGIALGPARFSNVAGLIAMPIFNAGRTQAINDIAESGQKEAVLHYEDAIVRALEDVENALVVLDDERQRAQLLQNAATSAEAALGHAQSLYNRGQIDLLPLLDAQRTRLAVRAIANDSSTQLLLDSVQLYKALGGGWEVFEPVAAPVGTAVSRNSSNVDRHEEPS</sequence>
<evidence type="ECO:0000313" key="6">
    <source>
        <dbReference type="Proteomes" id="UP001209412"/>
    </source>
</evidence>
<dbReference type="AlphaFoldDB" id="A0AAP5BAV0"/>
<dbReference type="PANTHER" id="PTHR30203">
    <property type="entry name" value="OUTER MEMBRANE CATION EFFLUX PROTEIN"/>
    <property type="match status" value="1"/>
</dbReference>
<evidence type="ECO:0000256" key="3">
    <source>
        <dbReference type="SAM" id="Coils"/>
    </source>
</evidence>
<dbReference type="SUPFAM" id="SSF56954">
    <property type="entry name" value="Outer membrane efflux proteins (OEP)"/>
    <property type="match status" value="1"/>
</dbReference>